<dbReference type="EMBL" id="JBHYPX010000113">
    <property type="protein sequence ID" value="MFE1356939.1"/>
    <property type="molecule type" value="Genomic_DNA"/>
</dbReference>
<dbReference type="SFLD" id="SFLDG01020">
    <property type="entry name" value="Terpene_Cyclase_Like_2"/>
    <property type="match status" value="1"/>
</dbReference>
<dbReference type="RefSeq" id="WP_380331188.1">
    <property type="nucleotide sequence ID" value="NZ_JBHYPW010000077.1"/>
</dbReference>
<sequence>MNTTGTDRAQPEIRLPFPATEPPAVDEEPIVEWAARFDLLRVCTAEEVRRAGYAAAGAWMYPPSRDVLWGQWLTWLWLVDEELDAHFEGRSTAAPEPPQSPREVMPPPGRERAAPCNRFTRALADLWARTAPNSPPDWAERFTADVCEPFDPSLLALEAQRTGPPPDLATYTAHRRAASATRMCLDLVEAVRGCHLPADLAAHDHLQTLRTTAVDVISWTNDLHSLPREEDSGAVTNLVLVLQHHRDLDRPQALDEATAMINRRATELHRLARHTPRLAHDPAERATLDAYAQGVLDWTAGHARWCATTRRYA</sequence>
<dbReference type="InterPro" id="IPR008949">
    <property type="entry name" value="Isoprenoid_synthase_dom_sf"/>
</dbReference>
<evidence type="ECO:0000313" key="4">
    <source>
        <dbReference type="EMBL" id="MFE1356939.1"/>
    </source>
</evidence>
<feature type="region of interest" description="Disordered" evidence="3">
    <location>
        <begin position="1"/>
        <end position="21"/>
    </location>
</feature>
<dbReference type="Gene3D" id="1.10.600.10">
    <property type="entry name" value="Farnesyl Diphosphate Synthase"/>
    <property type="match status" value="1"/>
</dbReference>
<feature type="compositionally biased region" description="Pro residues" evidence="3">
    <location>
        <begin position="95"/>
        <end position="108"/>
    </location>
</feature>
<evidence type="ECO:0000256" key="3">
    <source>
        <dbReference type="SAM" id="MobiDB-lite"/>
    </source>
</evidence>
<dbReference type="Pfam" id="PF19086">
    <property type="entry name" value="Terpene_syn_C_2"/>
    <property type="match status" value="1"/>
</dbReference>
<accession>A0ABW6GVY4</accession>
<keyword evidence="5" id="KW-1185">Reference proteome</keyword>
<proteinExistence type="inferred from homology"/>
<comment type="cofactor">
    <cofactor evidence="2">
        <name>Mg(2+)</name>
        <dbReference type="ChEBI" id="CHEBI:18420"/>
    </cofactor>
</comment>
<dbReference type="InterPro" id="IPR034686">
    <property type="entry name" value="Terpene_cyclase-like_2"/>
</dbReference>
<dbReference type="SFLD" id="SFLDS00005">
    <property type="entry name" value="Isoprenoid_Synthase_Type_I"/>
    <property type="match status" value="1"/>
</dbReference>
<evidence type="ECO:0000313" key="5">
    <source>
        <dbReference type="Proteomes" id="UP001599542"/>
    </source>
</evidence>
<keyword evidence="2" id="KW-0479">Metal-binding</keyword>
<comment type="similarity">
    <text evidence="2">Belongs to the terpene synthase family.</text>
</comment>
<name>A0ABW6GVY4_9ACTN</name>
<dbReference type="Proteomes" id="UP001599542">
    <property type="component" value="Unassembled WGS sequence"/>
</dbReference>
<evidence type="ECO:0000256" key="2">
    <source>
        <dbReference type="RuleBase" id="RU366034"/>
    </source>
</evidence>
<reference evidence="4 5" key="1">
    <citation type="submission" date="2024-09" db="EMBL/GenBank/DDBJ databases">
        <title>The Natural Products Discovery Center: Release of the First 8490 Sequenced Strains for Exploring Actinobacteria Biosynthetic Diversity.</title>
        <authorList>
            <person name="Kalkreuter E."/>
            <person name="Kautsar S.A."/>
            <person name="Yang D."/>
            <person name="Bader C.D."/>
            <person name="Teijaro C.N."/>
            <person name="Fluegel L."/>
            <person name="Davis C.M."/>
            <person name="Simpson J.R."/>
            <person name="Lauterbach L."/>
            <person name="Steele A.D."/>
            <person name="Gui C."/>
            <person name="Meng S."/>
            <person name="Li G."/>
            <person name="Viehrig K."/>
            <person name="Ye F."/>
            <person name="Su P."/>
            <person name="Kiefer A.F."/>
            <person name="Nichols A."/>
            <person name="Cepeda A.J."/>
            <person name="Yan W."/>
            <person name="Fan B."/>
            <person name="Jiang Y."/>
            <person name="Adhikari A."/>
            <person name="Zheng C.-J."/>
            <person name="Schuster L."/>
            <person name="Cowan T.M."/>
            <person name="Smanski M.J."/>
            <person name="Chevrette M.G."/>
            <person name="De Carvalho L.P.S."/>
            <person name="Shen B."/>
        </authorList>
    </citation>
    <scope>NUCLEOTIDE SEQUENCE [LARGE SCALE GENOMIC DNA]</scope>
    <source>
        <strain evidence="4 5">NPDC058753</strain>
    </source>
</reference>
<organism evidence="4 5">
    <name type="scientific">Kitasatospora phosalacinea</name>
    <dbReference type="NCBI Taxonomy" id="2065"/>
    <lineage>
        <taxon>Bacteria</taxon>
        <taxon>Bacillati</taxon>
        <taxon>Actinomycetota</taxon>
        <taxon>Actinomycetes</taxon>
        <taxon>Kitasatosporales</taxon>
        <taxon>Streptomycetaceae</taxon>
        <taxon>Kitasatospora</taxon>
    </lineage>
</organism>
<dbReference type="PANTHER" id="PTHR35201">
    <property type="entry name" value="TERPENE SYNTHASE"/>
    <property type="match status" value="1"/>
</dbReference>
<keyword evidence="2" id="KW-0460">Magnesium</keyword>
<comment type="caution">
    <text evidence="4">The sequence shown here is derived from an EMBL/GenBank/DDBJ whole genome shotgun (WGS) entry which is preliminary data.</text>
</comment>
<gene>
    <name evidence="4" type="ORF">ACFW6T_33750</name>
</gene>
<dbReference type="SUPFAM" id="SSF48576">
    <property type="entry name" value="Terpenoid synthases"/>
    <property type="match status" value="1"/>
</dbReference>
<protein>
    <recommendedName>
        <fullName evidence="2">Terpene synthase</fullName>
        <ecNumber evidence="2">4.2.3.-</ecNumber>
    </recommendedName>
</protein>
<keyword evidence="1 2" id="KW-0456">Lyase</keyword>
<evidence type="ECO:0000256" key="1">
    <source>
        <dbReference type="ARBA" id="ARBA00023239"/>
    </source>
</evidence>
<feature type="region of interest" description="Disordered" evidence="3">
    <location>
        <begin position="90"/>
        <end position="112"/>
    </location>
</feature>
<dbReference type="PANTHER" id="PTHR35201:SF4">
    <property type="entry name" value="BETA-PINACENE SYNTHASE-RELATED"/>
    <property type="match status" value="1"/>
</dbReference>
<dbReference type="EC" id="4.2.3.-" evidence="2"/>